<dbReference type="AlphaFoldDB" id="A0A8S1P9H7"/>
<sequence length="220" mass="26847">MLQFYQILKNKNGRVIVELDEQLMEIIINDYSLHQQIKNETQQTQLDEQKFQRRIVPFFLNQFMHWAKQMDYKKVECYLKVIHNRKTSKQQKWELGDLQKIFGPINSRTRCIQIETQQRWKEFLDQQAEMTVIMNNKIKDQQTKRKYIDAIPQLKQELDKKNPYHRFLSISINPKIDYKISTETCIDEHNQKEFEFFIENSDQEQDRLFTSFIQDDQESI</sequence>
<organism evidence="1 2">
    <name type="scientific">Paramecium primaurelia</name>
    <dbReference type="NCBI Taxonomy" id="5886"/>
    <lineage>
        <taxon>Eukaryota</taxon>
        <taxon>Sar</taxon>
        <taxon>Alveolata</taxon>
        <taxon>Ciliophora</taxon>
        <taxon>Intramacronucleata</taxon>
        <taxon>Oligohymenophorea</taxon>
        <taxon>Peniculida</taxon>
        <taxon>Parameciidae</taxon>
        <taxon>Paramecium</taxon>
    </lineage>
</organism>
<evidence type="ECO:0000313" key="1">
    <source>
        <dbReference type="EMBL" id="CAD8099373.1"/>
    </source>
</evidence>
<dbReference type="EMBL" id="CAJJDM010000112">
    <property type="protein sequence ID" value="CAD8099373.1"/>
    <property type="molecule type" value="Genomic_DNA"/>
</dbReference>
<evidence type="ECO:0000313" key="2">
    <source>
        <dbReference type="Proteomes" id="UP000688137"/>
    </source>
</evidence>
<accession>A0A8S1P9H7</accession>
<proteinExistence type="predicted"/>
<protein>
    <submittedName>
        <fullName evidence="1">Uncharacterized protein</fullName>
    </submittedName>
</protein>
<gene>
    <name evidence="1" type="ORF">PPRIM_AZ9-3.1.T1090114</name>
</gene>
<reference evidence="1" key="1">
    <citation type="submission" date="2021-01" db="EMBL/GenBank/DDBJ databases">
        <authorList>
            <consortium name="Genoscope - CEA"/>
            <person name="William W."/>
        </authorList>
    </citation>
    <scope>NUCLEOTIDE SEQUENCE</scope>
</reference>
<dbReference type="Proteomes" id="UP000688137">
    <property type="component" value="Unassembled WGS sequence"/>
</dbReference>
<comment type="caution">
    <text evidence="1">The sequence shown here is derived from an EMBL/GenBank/DDBJ whole genome shotgun (WGS) entry which is preliminary data.</text>
</comment>
<name>A0A8S1P9H7_PARPR</name>
<keyword evidence="2" id="KW-1185">Reference proteome</keyword>